<dbReference type="RefSeq" id="WP_170054398.1">
    <property type="nucleotide sequence ID" value="NZ_JABBKX010000003.1"/>
</dbReference>
<sequence>MHSLEGNKIIAAVLTAGVTLGISGVVASLLVHPRMPHEPHIAIAGAESAAAPAAPAAPALEPITPLLANANAQNGQALAQRQCASCHTFNEGGRAGVGPNLYGIVGAKHAHVDGFNYSPAIRGMHDKPWTYEELNAWIASPRTYAPGNRMSFGGLANAQQRADLIAYLRSISPNAPAP</sequence>
<dbReference type="Pfam" id="PF00034">
    <property type="entry name" value="Cytochrom_C"/>
    <property type="match status" value="1"/>
</dbReference>
<accession>A0A848EFP8</accession>
<keyword evidence="3 6" id="KW-0479">Metal-binding</keyword>
<evidence type="ECO:0000256" key="6">
    <source>
        <dbReference type="PROSITE-ProRule" id="PRU00433"/>
    </source>
</evidence>
<dbReference type="EMBL" id="JABBKX010000003">
    <property type="protein sequence ID" value="NMJ42188.1"/>
    <property type="molecule type" value="Genomic_DNA"/>
</dbReference>
<dbReference type="GO" id="GO:0020037">
    <property type="term" value="F:heme binding"/>
    <property type="evidence" value="ECO:0007669"/>
    <property type="project" value="InterPro"/>
</dbReference>
<reference evidence="8 9" key="1">
    <citation type="submission" date="2020-03" db="EMBL/GenBank/DDBJ databases">
        <authorList>
            <person name="Sun Q."/>
        </authorList>
    </citation>
    <scope>NUCLEOTIDE SEQUENCE [LARGE SCALE GENOMIC DNA]</scope>
    <source>
        <strain evidence="8 9">JC162</strain>
    </source>
</reference>
<evidence type="ECO:0000313" key="9">
    <source>
        <dbReference type="Proteomes" id="UP000548582"/>
    </source>
</evidence>
<evidence type="ECO:0000259" key="7">
    <source>
        <dbReference type="PROSITE" id="PS51007"/>
    </source>
</evidence>
<keyword evidence="5 6" id="KW-0408">Iron</keyword>
<protein>
    <submittedName>
        <fullName evidence="8">Cytochrome c family protein</fullName>
    </submittedName>
</protein>
<gene>
    <name evidence="8" type="ORF">GWK16_13110</name>
</gene>
<dbReference type="InterPro" id="IPR036909">
    <property type="entry name" value="Cyt_c-like_dom_sf"/>
</dbReference>
<keyword evidence="9" id="KW-1185">Reference proteome</keyword>
<dbReference type="InterPro" id="IPR009056">
    <property type="entry name" value="Cyt_c-like_dom"/>
</dbReference>
<evidence type="ECO:0000256" key="1">
    <source>
        <dbReference type="ARBA" id="ARBA00022448"/>
    </source>
</evidence>
<dbReference type="SUPFAM" id="SSF46626">
    <property type="entry name" value="Cytochrome c"/>
    <property type="match status" value="1"/>
</dbReference>
<dbReference type="InterPro" id="IPR002327">
    <property type="entry name" value="Cyt_c_1A/1B"/>
</dbReference>
<dbReference type="AlphaFoldDB" id="A0A848EFP8"/>
<name>A0A848EFP8_9PROT</name>
<proteinExistence type="predicted"/>
<organism evidence="8 9">
    <name type="scientific">Neoroseomonas marina</name>
    <dbReference type="NCBI Taxonomy" id="1232220"/>
    <lineage>
        <taxon>Bacteria</taxon>
        <taxon>Pseudomonadati</taxon>
        <taxon>Pseudomonadota</taxon>
        <taxon>Alphaproteobacteria</taxon>
        <taxon>Acetobacterales</taxon>
        <taxon>Acetobacteraceae</taxon>
        <taxon>Neoroseomonas</taxon>
    </lineage>
</organism>
<comment type="caution">
    <text evidence="8">The sequence shown here is derived from an EMBL/GenBank/DDBJ whole genome shotgun (WGS) entry which is preliminary data.</text>
</comment>
<dbReference type="PRINTS" id="PR00604">
    <property type="entry name" value="CYTCHRMECIAB"/>
</dbReference>
<keyword evidence="4" id="KW-0249">Electron transport</keyword>
<feature type="domain" description="Cytochrome c" evidence="7">
    <location>
        <begin position="70"/>
        <end position="172"/>
    </location>
</feature>
<evidence type="ECO:0000256" key="2">
    <source>
        <dbReference type="ARBA" id="ARBA00022617"/>
    </source>
</evidence>
<evidence type="ECO:0000313" key="8">
    <source>
        <dbReference type="EMBL" id="NMJ42188.1"/>
    </source>
</evidence>
<evidence type="ECO:0000256" key="4">
    <source>
        <dbReference type="ARBA" id="ARBA00022982"/>
    </source>
</evidence>
<dbReference type="GO" id="GO:0046872">
    <property type="term" value="F:metal ion binding"/>
    <property type="evidence" value="ECO:0007669"/>
    <property type="project" value="UniProtKB-KW"/>
</dbReference>
<keyword evidence="2 6" id="KW-0349">Heme</keyword>
<dbReference type="GO" id="GO:0009055">
    <property type="term" value="F:electron transfer activity"/>
    <property type="evidence" value="ECO:0007669"/>
    <property type="project" value="InterPro"/>
</dbReference>
<dbReference type="Proteomes" id="UP000548582">
    <property type="component" value="Unassembled WGS sequence"/>
</dbReference>
<evidence type="ECO:0000256" key="3">
    <source>
        <dbReference type="ARBA" id="ARBA00022723"/>
    </source>
</evidence>
<dbReference type="Gene3D" id="1.10.760.10">
    <property type="entry name" value="Cytochrome c-like domain"/>
    <property type="match status" value="1"/>
</dbReference>
<evidence type="ECO:0000256" key="5">
    <source>
        <dbReference type="ARBA" id="ARBA00023004"/>
    </source>
</evidence>
<keyword evidence="1" id="KW-0813">Transport</keyword>
<dbReference type="PANTHER" id="PTHR11961">
    <property type="entry name" value="CYTOCHROME C"/>
    <property type="match status" value="1"/>
</dbReference>
<dbReference type="PROSITE" id="PS51007">
    <property type="entry name" value="CYTC"/>
    <property type="match status" value="1"/>
</dbReference>